<keyword evidence="8" id="KW-0805">Transcription regulation</keyword>
<dbReference type="PANTHER" id="PTHR10333">
    <property type="entry name" value="INHIBITOR OF GROWTH PROTEIN"/>
    <property type="match status" value="1"/>
</dbReference>
<dbReference type="InterPro" id="IPR019787">
    <property type="entry name" value="Znf_PHD-finger"/>
</dbReference>
<accession>A0ABR3BHF3</accession>
<dbReference type="SMART" id="SM01408">
    <property type="entry name" value="ING"/>
    <property type="match status" value="1"/>
</dbReference>
<evidence type="ECO:0000256" key="1">
    <source>
        <dbReference type="ARBA" id="ARBA00004123"/>
    </source>
</evidence>
<dbReference type="InterPro" id="IPR019786">
    <property type="entry name" value="Zinc_finger_PHD-type_CS"/>
</dbReference>
<dbReference type="PANTHER" id="PTHR10333:SF103">
    <property type="entry name" value="INHIBITOR OF GROWTH PROTEIN 3"/>
    <property type="match status" value="1"/>
</dbReference>
<evidence type="ECO:0000256" key="9">
    <source>
        <dbReference type="ARBA" id="ARBA00023163"/>
    </source>
</evidence>
<evidence type="ECO:0000256" key="3">
    <source>
        <dbReference type="ARBA" id="ARBA00022604"/>
    </source>
</evidence>
<protein>
    <recommendedName>
        <fullName evidence="12">Chromatin modification-related protein</fullName>
    </recommendedName>
</protein>
<dbReference type="InterPro" id="IPR024610">
    <property type="entry name" value="ING_N_histone-binding"/>
</dbReference>
<dbReference type="InterPro" id="IPR028651">
    <property type="entry name" value="ING_fam"/>
</dbReference>
<evidence type="ECO:0000259" key="14">
    <source>
        <dbReference type="PROSITE" id="PS50016"/>
    </source>
</evidence>
<dbReference type="PROSITE" id="PS01359">
    <property type="entry name" value="ZF_PHD_1"/>
    <property type="match status" value="1"/>
</dbReference>
<keyword evidence="5 11" id="KW-0863">Zinc-finger</keyword>
<feature type="region of interest" description="Disordered" evidence="13">
    <location>
        <begin position="115"/>
        <end position="134"/>
    </location>
</feature>
<evidence type="ECO:0000256" key="11">
    <source>
        <dbReference type="PROSITE-ProRule" id="PRU00146"/>
    </source>
</evidence>
<dbReference type="Gene3D" id="3.30.40.10">
    <property type="entry name" value="Zinc/RING finger domain, C3HC4 (zinc finger)"/>
    <property type="match status" value="1"/>
</dbReference>
<comment type="similarity">
    <text evidence="2 12">Belongs to the ING family.</text>
</comment>
<comment type="caution">
    <text evidence="15">The sequence shown here is derived from an EMBL/GenBank/DDBJ whole genome shotgun (WGS) entry which is preliminary data.</text>
</comment>
<comment type="subunit">
    <text evidence="12">Component of an histone acetyltransferase complex. Interacts with H3K4me3 and to a lesser extent with H3K4me2.</text>
</comment>
<dbReference type="SMART" id="SM00249">
    <property type="entry name" value="PHD"/>
    <property type="match status" value="1"/>
</dbReference>
<evidence type="ECO:0000256" key="5">
    <source>
        <dbReference type="ARBA" id="ARBA00022771"/>
    </source>
</evidence>
<comment type="domain">
    <text evidence="12">The PHD-type zinc finger mediates the binding to H3K4me3.</text>
</comment>
<evidence type="ECO:0000256" key="10">
    <source>
        <dbReference type="ARBA" id="ARBA00023242"/>
    </source>
</evidence>
<dbReference type="InterPro" id="IPR001965">
    <property type="entry name" value="Znf_PHD"/>
</dbReference>
<reference evidence="15 16" key="1">
    <citation type="submission" date="2024-04" db="EMBL/GenBank/DDBJ databases">
        <title>Symmetric and asymmetric DNA N6-adenine methylation regulates different biological responses in Mucorales.</title>
        <authorList>
            <consortium name="Lawrence Berkeley National Laboratory"/>
            <person name="Lax C."/>
            <person name="Mondo S.J."/>
            <person name="Osorio-Concepcion M."/>
            <person name="Muszewska A."/>
            <person name="Corrochano-Luque M."/>
            <person name="Gutierrez G."/>
            <person name="Riley R."/>
            <person name="Lipzen A."/>
            <person name="Guo J."/>
            <person name="Hundley H."/>
            <person name="Amirebrahimi M."/>
            <person name="Ng V."/>
            <person name="Lorenzo-Gutierrez D."/>
            <person name="Binder U."/>
            <person name="Yang J."/>
            <person name="Song Y."/>
            <person name="Canovas D."/>
            <person name="Navarro E."/>
            <person name="Freitag M."/>
            <person name="Gabaldon T."/>
            <person name="Grigoriev I.V."/>
            <person name="Corrochano L.M."/>
            <person name="Nicolas F.E."/>
            <person name="Garre V."/>
        </authorList>
    </citation>
    <scope>NUCLEOTIDE SEQUENCE [LARGE SCALE GENOMIC DNA]</scope>
    <source>
        <strain evidence="15 16">L51</strain>
    </source>
</reference>
<dbReference type="CDD" id="cd16859">
    <property type="entry name" value="ING_ING4_5"/>
    <property type="match status" value="1"/>
</dbReference>
<evidence type="ECO:0000256" key="13">
    <source>
        <dbReference type="SAM" id="MobiDB-lite"/>
    </source>
</evidence>
<gene>
    <name evidence="15" type="ORF">J3Q64DRAFT_1715113</name>
</gene>
<dbReference type="Pfam" id="PF12998">
    <property type="entry name" value="ING"/>
    <property type="match status" value="1"/>
</dbReference>
<dbReference type="Proteomes" id="UP001448207">
    <property type="component" value="Unassembled WGS sequence"/>
</dbReference>
<feature type="domain" description="PHD-type" evidence="14">
    <location>
        <begin position="205"/>
        <end position="254"/>
    </location>
</feature>
<evidence type="ECO:0000313" key="16">
    <source>
        <dbReference type="Proteomes" id="UP001448207"/>
    </source>
</evidence>
<evidence type="ECO:0000313" key="15">
    <source>
        <dbReference type="EMBL" id="KAL0097772.1"/>
    </source>
</evidence>
<evidence type="ECO:0000256" key="4">
    <source>
        <dbReference type="ARBA" id="ARBA00022723"/>
    </source>
</evidence>
<dbReference type="CDD" id="cd15505">
    <property type="entry name" value="PHD_ING"/>
    <property type="match status" value="1"/>
</dbReference>
<dbReference type="InterPro" id="IPR013083">
    <property type="entry name" value="Znf_RING/FYVE/PHD"/>
</dbReference>
<organism evidence="15 16">
    <name type="scientific">Phycomyces blakesleeanus</name>
    <dbReference type="NCBI Taxonomy" id="4837"/>
    <lineage>
        <taxon>Eukaryota</taxon>
        <taxon>Fungi</taxon>
        <taxon>Fungi incertae sedis</taxon>
        <taxon>Mucoromycota</taxon>
        <taxon>Mucoromycotina</taxon>
        <taxon>Mucoromycetes</taxon>
        <taxon>Mucorales</taxon>
        <taxon>Phycomycetaceae</taxon>
        <taxon>Phycomyces</taxon>
    </lineage>
</organism>
<evidence type="ECO:0000256" key="2">
    <source>
        <dbReference type="ARBA" id="ARBA00010210"/>
    </source>
</evidence>
<keyword evidence="16" id="KW-1185">Reference proteome</keyword>
<evidence type="ECO:0000256" key="7">
    <source>
        <dbReference type="ARBA" id="ARBA00022853"/>
    </source>
</evidence>
<sequence>MPTSEETAVYLNDYTDTTEVLPLELQRNFTLIRQLDEGAQDLMEKVAEKSLRLAEAKTVLLPEERQEQLVVIGRLLNEALKKGEEKFALAKSIYDTVDRHCTRLDNDLQKFENGKYGGSGRSIEQQTPTRAQTEEISIEPEKEIYKEQIITAEKKGKKGKKRKTVEKEVEQVVEPQGNYLSTEDAKNHAEAVISMSHLPIDPNEPLYCYCQQVSFGEMVACDNEECDIEWFHIECVGLKVPPKGKWYCKNCGSDTKKPRRLL</sequence>
<keyword evidence="6 12" id="KW-0862">Zinc</keyword>
<dbReference type="InterPro" id="IPR011011">
    <property type="entry name" value="Znf_FYVE_PHD"/>
</dbReference>
<name>A0ABR3BHF3_PHYBL</name>
<evidence type="ECO:0000256" key="12">
    <source>
        <dbReference type="RuleBase" id="RU361213"/>
    </source>
</evidence>
<evidence type="ECO:0000256" key="8">
    <source>
        <dbReference type="ARBA" id="ARBA00023015"/>
    </source>
</evidence>
<keyword evidence="9" id="KW-0804">Transcription</keyword>
<keyword evidence="3" id="KW-0341">Growth regulation</keyword>
<dbReference type="Gene3D" id="6.10.140.1740">
    <property type="match status" value="1"/>
</dbReference>
<dbReference type="EMBL" id="JBCLYO010000001">
    <property type="protein sequence ID" value="KAL0097772.1"/>
    <property type="molecule type" value="Genomic_DNA"/>
</dbReference>
<keyword evidence="4 12" id="KW-0479">Metal-binding</keyword>
<comment type="function">
    <text evidence="12">Component of an histone acetyltransferase complex.</text>
</comment>
<dbReference type="SUPFAM" id="SSF57903">
    <property type="entry name" value="FYVE/PHD zinc finger"/>
    <property type="match status" value="1"/>
</dbReference>
<comment type="subcellular location">
    <subcellularLocation>
        <location evidence="1 12">Nucleus</location>
    </subcellularLocation>
</comment>
<keyword evidence="7 12" id="KW-0156">Chromatin regulator</keyword>
<dbReference type="PROSITE" id="PS50016">
    <property type="entry name" value="ZF_PHD_2"/>
    <property type="match status" value="1"/>
</dbReference>
<keyword evidence="10 12" id="KW-0539">Nucleus</keyword>
<feature type="compositionally biased region" description="Polar residues" evidence="13">
    <location>
        <begin position="122"/>
        <end position="134"/>
    </location>
</feature>
<proteinExistence type="inferred from homology"/>
<evidence type="ECO:0000256" key="6">
    <source>
        <dbReference type="ARBA" id="ARBA00022833"/>
    </source>
</evidence>